<dbReference type="InterPro" id="IPR031571">
    <property type="entry name" value="RcpC_dom"/>
</dbReference>
<dbReference type="Proteomes" id="UP000580517">
    <property type="component" value="Unassembled WGS sequence"/>
</dbReference>
<sequence>MFKFKAISAAMHFLAAYRPVVVLVVAAVCGLISAWAAGRHIQQRVQDAEARVRVPMVERIVAASHLQAGTLLQPHHLALRAFPADYVSSDSVGEHELGELEGTRLRQPLRAGDPVLAAHVERTRPTAFSGKLHAGRRAITLPVDSLNALGGLLQPGDLIDLYVSFEHERRQVTAPLLQGVRVLATGADAQPQQEHEDRVYNTITLDATPEEAVKLVAARHDGRITAVLRSPFDADTSQVAARGDLASLLGLQRRSSVTRRARVIYGNKTNRSLPALAGLPNTTPQGLFQLPYVPELSSTSSLDAGWSWNEALIDAISTHDRWSPAMQGEMP</sequence>
<dbReference type="InterPro" id="IPR013974">
    <property type="entry name" value="SAF"/>
</dbReference>
<dbReference type="Pfam" id="PF16976">
    <property type="entry name" value="RcpC"/>
    <property type="match status" value="1"/>
</dbReference>
<gene>
    <name evidence="2" type="primary">cpaB</name>
    <name evidence="2" type="ORF">H0A68_08540</name>
</gene>
<dbReference type="InterPro" id="IPR017592">
    <property type="entry name" value="Pilus_assmbl_Flp-typ_CpaB"/>
</dbReference>
<dbReference type="CDD" id="cd11614">
    <property type="entry name" value="SAF_CpaB_FlgA_like"/>
    <property type="match status" value="1"/>
</dbReference>
<evidence type="ECO:0000313" key="2">
    <source>
        <dbReference type="EMBL" id="NYT36918.1"/>
    </source>
</evidence>
<evidence type="ECO:0000259" key="1">
    <source>
        <dbReference type="SMART" id="SM00858"/>
    </source>
</evidence>
<proteinExistence type="predicted"/>
<evidence type="ECO:0000313" key="3">
    <source>
        <dbReference type="Proteomes" id="UP000580517"/>
    </source>
</evidence>
<dbReference type="NCBIfam" id="TIGR03177">
    <property type="entry name" value="pilus_cpaB"/>
    <property type="match status" value="1"/>
</dbReference>
<organism evidence="2 3">
    <name type="scientific">Allopusillimonas soli</name>
    <dbReference type="NCBI Taxonomy" id="659016"/>
    <lineage>
        <taxon>Bacteria</taxon>
        <taxon>Pseudomonadati</taxon>
        <taxon>Pseudomonadota</taxon>
        <taxon>Betaproteobacteria</taxon>
        <taxon>Burkholderiales</taxon>
        <taxon>Alcaligenaceae</taxon>
        <taxon>Allopusillimonas</taxon>
    </lineage>
</organism>
<reference evidence="2 3" key="1">
    <citation type="submission" date="2020-07" db="EMBL/GenBank/DDBJ databases">
        <title>Taxonomic revisions and descriptions of new bacterial species based on genomic comparisons in the high-G+C-content subgroup of the family Alcaligenaceae.</title>
        <authorList>
            <person name="Szabo A."/>
            <person name="Felfoldi T."/>
        </authorList>
    </citation>
    <scope>NUCLEOTIDE SEQUENCE [LARGE SCALE GENOMIC DNA]</scope>
    <source>
        <strain evidence="2 3">DSM 25264</strain>
    </source>
</reference>
<accession>A0A853FAW6</accession>
<name>A0A853FAW6_9BURK</name>
<dbReference type="EMBL" id="JACCEW010000002">
    <property type="protein sequence ID" value="NYT36918.1"/>
    <property type="molecule type" value="Genomic_DNA"/>
</dbReference>
<dbReference type="OrthoDB" id="2037472at2"/>
<keyword evidence="3" id="KW-1185">Reference proteome</keyword>
<dbReference type="AlphaFoldDB" id="A0A853FAW6"/>
<protein>
    <submittedName>
        <fullName evidence="2">Flp pilus assembly protein CpaB</fullName>
    </submittedName>
</protein>
<feature type="domain" description="SAF" evidence="1">
    <location>
        <begin position="57"/>
        <end position="121"/>
    </location>
</feature>
<dbReference type="Pfam" id="PF08666">
    <property type="entry name" value="SAF"/>
    <property type="match status" value="1"/>
</dbReference>
<dbReference type="RefSeq" id="WP_129968843.1">
    <property type="nucleotide sequence ID" value="NZ_JACCEW010000002.1"/>
</dbReference>
<comment type="caution">
    <text evidence="2">The sequence shown here is derived from an EMBL/GenBank/DDBJ whole genome shotgun (WGS) entry which is preliminary data.</text>
</comment>
<dbReference type="SMART" id="SM00858">
    <property type="entry name" value="SAF"/>
    <property type="match status" value="1"/>
</dbReference>